<dbReference type="GO" id="GO:0015297">
    <property type="term" value="F:antiporter activity"/>
    <property type="evidence" value="ECO:0007669"/>
    <property type="project" value="InterPro"/>
</dbReference>
<protein>
    <submittedName>
        <fullName evidence="9">Putative MATE family efflux protein</fullName>
    </submittedName>
</protein>
<dbReference type="InterPro" id="IPR052031">
    <property type="entry name" value="Membrane_Transporter-Flippase"/>
</dbReference>
<evidence type="ECO:0000256" key="8">
    <source>
        <dbReference type="SAM" id="Phobius"/>
    </source>
</evidence>
<keyword evidence="5 8" id="KW-1133">Transmembrane helix</keyword>
<name>A0A2A9CUY9_9ACTN</name>
<evidence type="ECO:0000256" key="4">
    <source>
        <dbReference type="ARBA" id="ARBA00022692"/>
    </source>
</evidence>
<keyword evidence="10" id="KW-1185">Reference proteome</keyword>
<dbReference type="AlphaFoldDB" id="A0A2A9CUY9"/>
<evidence type="ECO:0000256" key="2">
    <source>
        <dbReference type="ARBA" id="ARBA00022448"/>
    </source>
</evidence>
<evidence type="ECO:0000256" key="1">
    <source>
        <dbReference type="ARBA" id="ARBA00004651"/>
    </source>
</evidence>
<dbReference type="PANTHER" id="PTHR43549:SF3">
    <property type="entry name" value="MULTIDRUG RESISTANCE PROTEIN YPNP-RELATED"/>
    <property type="match status" value="1"/>
</dbReference>
<dbReference type="GO" id="GO:0005886">
    <property type="term" value="C:plasma membrane"/>
    <property type="evidence" value="ECO:0007669"/>
    <property type="project" value="UniProtKB-SubCell"/>
</dbReference>
<feature type="transmembrane region" description="Helical" evidence="8">
    <location>
        <begin position="165"/>
        <end position="184"/>
    </location>
</feature>
<feature type="transmembrane region" description="Helical" evidence="8">
    <location>
        <begin position="355"/>
        <end position="374"/>
    </location>
</feature>
<organism evidence="9 10">
    <name type="scientific">Propionicimonas paludicola</name>
    <dbReference type="NCBI Taxonomy" id="185243"/>
    <lineage>
        <taxon>Bacteria</taxon>
        <taxon>Bacillati</taxon>
        <taxon>Actinomycetota</taxon>
        <taxon>Actinomycetes</taxon>
        <taxon>Propionibacteriales</taxon>
        <taxon>Nocardioidaceae</taxon>
        <taxon>Propionicimonas</taxon>
    </lineage>
</organism>
<feature type="transmembrane region" description="Helical" evidence="8">
    <location>
        <begin position="92"/>
        <end position="113"/>
    </location>
</feature>
<evidence type="ECO:0000313" key="10">
    <source>
        <dbReference type="Proteomes" id="UP000226079"/>
    </source>
</evidence>
<feature type="transmembrane region" description="Helical" evidence="8">
    <location>
        <begin position="281"/>
        <end position="298"/>
    </location>
</feature>
<dbReference type="Pfam" id="PF01554">
    <property type="entry name" value="MatE"/>
    <property type="match status" value="2"/>
</dbReference>
<feature type="transmembrane region" description="Helical" evidence="8">
    <location>
        <begin position="190"/>
        <end position="213"/>
    </location>
</feature>
<accession>A0A2A9CUY9</accession>
<dbReference type="Proteomes" id="UP000226079">
    <property type="component" value="Unassembled WGS sequence"/>
</dbReference>
<dbReference type="PANTHER" id="PTHR43549">
    <property type="entry name" value="MULTIDRUG RESISTANCE PROTEIN YPNP-RELATED"/>
    <property type="match status" value="1"/>
</dbReference>
<reference evidence="9 10" key="1">
    <citation type="submission" date="2017-10" db="EMBL/GenBank/DDBJ databases">
        <title>Sequencing the genomes of 1000 actinobacteria strains.</title>
        <authorList>
            <person name="Klenk H.-P."/>
        </authorList>
    </citation>
    <scope>NUCLEOTIDE SEQUENCE [LARGE SCALE GENOMIC DNA]</scope>
    <source>
        <strain evidence="9 10">DSM 15597</strain>
    </source>
</reference>
<feature type="transmembrane region" description="Helical" evidence="8">
    <location>
        <begin position="411"/>
        <end position="435"/>
    </location>
</feature>
<dbReference type="InterPro" id="IPR048279">
    <property type="entry name" value="MdtK-like"/>
</dbReference>
<evidence type="ECO:0000256" key="7">
    <source>
        <dbReference type="SAM" id="MobiDB-lite"/>
    </source>
</evidence>
<feature type="transmembrane region" description="Helical" evidence="8">
    <location>
        <begin position="381"/>
        <end position="405"/>
    </location>
</feature>
<dbReference type="RefSeq" id="WP_098461624.1">
    <property type="nucleotide sequence ID" value="NZ_PDJC01000001.1"/>
</dbReference>
<dbReference type="CDD" id="cd13138">
    <property type="entry name" value="MATE_yoeA_like"/>
    <property type="match status" value="1"/>
</dbReference>
<feature type="transmembrane region" description="Helical" evidence="8">
    <location>
        <begin position="239"/>
        <end position="261"/>
    </location>
</feature>
<evidence type="ECO:0000256" key="6">
    <source>
        <dbReference type="ARBA" id="ARBA00023136"/>
    </source>
</evidence>
<keyword evidence="3" id="KW-1003">Cell membrane</keyword>
<dbReference type="EMBL" id="PDJC01000001">
    <property type="protein sequence ID" value="PFG18253.1"/>
    <property type="molecule type" value="Genomic_DNA"/>
</dbReference>
<comment type="caution">
    <text evidence="9">The sequence shown here is derived from an EMBL/GenBank/DDBJ whole genome shotgun (WGS) entry which is preliminary data.</text>
</comment>
<keyword evidence="2" id="KW-0813">Transport</keyword>
<proteinExistence type="predicted"/>
<dbReference type="NCBIfam" id="TIGR00797">
    <property type="entry name" value="matE"/>
    <property type="match status" value="1"/>
</dbReference>
<feature type="transmembrane region" description="Helical" evidence="8">
    <location>
        <begin position="319"/>
        <end position="343"/>
    </location>
</feature>
<dbReference type="PIRSF" id="PIRSF006603">
    <property type="entry name" value="DinF"/>
    <property type="match status" value="1"/>
</dbReference>
<sequence length="513" mass="53139">MTKNLTVGPPLRLIVLFTLPLLIGNLFQQLYSVTDAMVVGQVLGVDALAAVGASGSIQFLLFGFSFGASAGVAIPVAKAFGSGDLVRLRRAVAASAVIGVGIAAAIMVAGLFGSRGLLTWMGTPPELLENSTTFLVVLASGAAATVAFNFLSALIRALGDSRTPLIFLVIACVLNAGLVIVFVGGLHWGIAGAAAATVVAQSISVVLCLILIARKMPELHLSRSDWRVSGADLRESAELGLTMGFQMSVIAVGAAMLQYGINGLGTNAVAAFTAAMRVDQVAVTPLASIGVAMSTYVAQNRGAHQWERIRVGVFRITMLAMAWAAATGVAIVVFGTNLVQLFVGPNETAVIAMAHQYLIINGVLYWILSVLFVVRNAIQGLGAAVVPTIAGFMELAARGTVGIVLIERIGFLGACLAAPLAWLGALIPLLISWFWHRHQLLRDEATGLAVSDERLNQVLDGVTSAAPILEPCLNCEPVGDTASGVGIALSEDEDAPAATSVPVEPSIDLEPAG</sequence>
<evidence type="ECO:0000313" key="9">
    <source>
        <dbReference type="EMBL" id="PFG18253.1"/>
    </source>
</evidence>
<evidence type="ECO:0000256" key="3">
    <source>
        <dbReference type="ARBA" id="ARBA00022475"/>
    </source>
</evidence>
<dbReference type="InterPro" id="IPR002528">
    <property type="entry name" value="MATE_fam"/>
</dbReference>
<gene>
    <name evidence="9" type="ORF">ATK74_2837</name>
</gene>
<dbReference type="OrthoDB" id="9806302at2"/>
<keyword evidence="6 8" id="KW-0472">Membrane</keyword>
<feature type="transmembrane region" description="Helical" evidence="8">
    <location>
        <begin position="133"/>
        <end position="158"/>
    </location>
</feature>
<feature type="region of interest" description="Disordered" evidence="7">
    <location>
        <begin position="493"/>
        <end position="513"/>
    </location>
</feature>
<feature type="transmembrane region" description="Helical" evidence="8">
    <location>
        <begin position="56"/>
        <end position="80"/>
    </location>
</feature>
<comment type="subcellular location">
    <subcellularLocation>
        <location evidence="1">Cell membrane</location>
        <topology evidence="1">Multi-pass membrane protein</topology>
    </subcellularLocation>
</comment>
<dbReference type="GO" id="GO:0042910">
    <property type="term" value="F:xenobiotic transmembrane transporter activity"/>
    <property type="evidence" value="ECO:0007669"/>
    <property type="project" value="InterPro"/>
</dbReference>
<evidence type="ECO:0000256" key="5">
    <source>
        <dbReference type="ARBA" id="ARBA00022989"/>
    </source>
</evidence>
<keyword evidence="4 8" id="KW-0812">Transmembrane</keyword>